<organism evidence="1 2">
    <name type="scientific">Limimaricola cinnabarinus LL-001</name>
    <dbReference type="NCBI Taxonomy" id="1337093"/>
    <lineage>
        <taxon>Bacteria</taxon>
        <taxon>Pseudomonadati</taxon>
        <taxon>Pseudomonadota</taxon>
        <taxon>Alphaproteobacteria</taxon>
        <taxon>Rhodobacterales</taxon>
        <taxon>Paracoccaceae</taxon>
        <taxon>Limimaricola</taxon>
    </lineage>
</organism>
<sequence>MDRGVWKIGAHLSDRTRRARYNAGEFDPWTAAMNGAWKWPLPVP</sequence>
<protein>
    <submittedName>
        <fullName evidence="1">Uncharacterized protein</fullName>
    </submittedName>
</protein>
<dbReference type="AlphaFoldDB" id="U3ACJ3"/>
<dbReference type="Proteomes" id="UP000016566">
    <property type="component" value="Unassembled WGS sequence"/>
</dbReference>
<dbReference type="EMBL" id="BATB01000013">
    <property type="protein sequence ID" value="GAD55369.1"/>
    <property type="molecule type" value="Genomic_DNA"/>
</dbReference>
<name>U3ACJ3_9RHOB</name>
<accession>U3ACJ3</accession>
<gene>
    <name evidence="1" type="ORF">MBELCI_1421</name>
</gene>
<evidence type="ECO:0000313" key="2">
    <source>
        <dbReference type="Proteomes" id="UP000016566"/>
    </source>
</evidence>
<reference evidence="1" key="1">
    <citation type="journal article" date="2013" name="Genome Announc.">
        <title>Draft Genome Sequence of Loktanella cinnabarina LL-001T, Isolated from Deep-Sea Floor Sediment.</title>
        <authorList>
            <person name="Nishi S."/>
            <person name="Tsubouchi T."/>
            <person name="Takaki Y."/>
            <person name="Koyanagi R."/>
            <person name="Satoh N."/>
            <person name="Maruyama T."/>
            <person name="Hatada Y."/>
        </authorList>
    </citation>
    <scope>NUCLEOTIDE SEQUENCE [LARGE SCALE GENOMIC DNA]</scope>
    <source>
        <strain evidence="1">LL-001</strain>
    </source>
</reference>
<keyword evidence="2" id="KW-1185">Reference proteome</keyword>
<comment type="caution">
    <text evidence="1">The sequence shown here is derived from an EMBL/GenBank/DDBJ whole genome shotgun (WGS) entry which is preliminary data.</text>
</comment>
<proteinExistence type="predicted"/>
<evidence type="ECO:0000313" key="1">
    <source>
        <dbReference type="EMBL" id="GAD55369.1"/>
    </source>
</evidence>